<feature type="region of interest" description="Disordered" evidence="1">
    <location>
        <begin position="671"/>
        <end position="692"/>
    </location>
</feature>
<dbReference type="Proteomes" id="UP000734854">
    <property type="component" value="Unassembled WGS sequence"/>
</dbReference>
<keyword evidence="3" id="KW-1185">Reference proteome</keyword>
<dbReference type="EMBL" id="JACMSC010000007">
    <property type="protein sequence ID" value="KAG6513321.1"/>
    <property type="molecule type" value="Genomic_DNA"/>
</dbReference>
<organism evidence="2 3">
    <name type="scientific">Zingiber officinale</name>
    <name type="common">Ginger</name>
    <name type="synonym">Amomum zingiber</name>
    <dbReference type="NCBI Taxonomy" id="94328"/>
    <lineage>
        <taxon>Eukaryota</taxon>
        <taxon>Viridiplantae</taxon>
        <taxon>Streptophyta</taxon>
        <taxon>Embryophyta</taxon>
        <taxon>Tracheophyta</taxon>
        <taxon>Spermatophyta</taxon>
        <taxon>Magnoliopsida</taxon>
        <taxon>Liliopsida</taxon>
        <taxon>Zingiberales</taxon>
        <taxon>Zingiberaceae</taxon>
        <taxon>Zingiber</taxon>
    </lineage>
</organism>
<comment type="caution">
    <text evidence="2">The sequence shown here is derived from an EMBL/GenBank/DDBJ whole genome shotgun (WGS) entry which is preliminary data.</text>
</comment>
<evidence type="ECO:0000313" key="2">
    <source>
        <dbReference type="EMBL" id="KAG6513321.1"/>
    </source>
</evidence>
<dbReference type="GO" id="GO:0003723">
    <property type="term" value="F:RNA binding"/>
    <property type="evidence" value="ECO:0007669"/>
    <property type="project" value="TreeGrafter"/>
</dbReference>
<evidence type="ECO:0000256" key="1">
    <source>
        <dbReference type="SAM" id="MobiDB-lite"/>
    </source>
</evidence>
<gene>
    <name evidence="2" type="ORF">ZIOFF_023645</name>
</gene>
<proteinExistence type="predicted"/>
<dbReference type="InterPro" id="IPR051181">
    <property type="entry name" value="CAF1_poly(A)_ribonucleases"/>
</dbReference>
<dbReference type="Pfam" id="PF04857">
    <property type="entry name" value="CAF1"/>
    <property type="match status" value="1"/>
</dbReference>
<dbReference type="PANTHER" id="PTHR15092">
    <property type="entry name" value="POLY A -SPECIFIC RIBONUCLEASE/TARGET OF EGR1, MEMBER 1"/>
    <property type="match status" value="1"/>
</dbReference>
<evidence type="ECO:0000313" key="3">
    <source>
        <dbReference type="Proteomes" id="UP000734854"/>
    </source>
</evidence>
<sequence>MRNLPFVWVRYRTLTLDLLPRLRPFSTDAPGGGSVAVKQVTRSNFNAALEGLRACVEESDFVAVDLEMTGVTSAPWRDSFEFDRSDVRYLKLKDSAEKFAVVQFGVCPFRWDSSKGSFFAHPHNFYIFPRKELPLHGPPDDFLWQATSIDFLAKYQFDFNACIYEGISYLSREQEGEALKGLSSEYLEGLANSFCNFEEPVDIPIARTSDILFSERMKNKLHKWHDSILRSPDKAYIDKEDAGINNAQFQTVFFKMRPAIMLNGFTSHQLKLIQLVVKKHFNDLMYVRVVDEDNSWQRRVVYVDTNEDKALLMKDVLEDLRKNAEKRIKSSVGFRHVVDLLASAGKLIVGHNCLLDLAHIYNKFFGPLPSSLTEFVQAVHEKFPHIVDTKHLLNSNQTIQSLMKKNRKSLSSAFSLLCPNVSSNFQTTSKSYLRFEVQTDEISSSCFNSGAKHEAGYDAFMTGCVFARACSLMGVKFDVGSPSFDLPRNAKINKYINVLYPSWNSGTVVHLDTGTEFLDPNYKHRYPPVIYANTTLIWGFLPKLKPKDLKECIIKVFGLDSVKSVFFIDRTSALIQFGKEEFVHKFLALKNSLEDNHDLVSVLHPLSKLLEGGNTRAADYDTYRDICAGSASKVLFADQADSLGITWKTKVCAARMQDTEDVCCRETTEDGSLAKHSNGKKNDFKRQSKHQSSYEEIIGSLFSSKTLLERAS</sequence>
<name>A0A8J5GZE6_ZINOF</name>
<protein>
    <submittedName>
        <fullName evidence="2">Uncharacterized protein</fullName>
    </submittedName>
</protein>
<reference evidence="2 3" key="1">
    <citation type="submission" date="2020-08" db="EMBL/GenBank/DDBJ databases">
        <title>Plant Genome Project.</title>
        <authorList>
            <person name="Zhang R.-G."/>
        </authorList>
    </citation>
    <scope>NUCLEOTIDE SEQUENCE [LARGE SCALE GENOMIC DNA]</scope>
    <source>
        <tissue evidence="2">Rhizome</tissue>
    </source>
</reference>
<dbReference type="InterPro" id="IPR006941">
    <property type="entry name" value="RNase_CAF1"/>
</dbReference>
<dbReference type="PANTHER" id="PTHR15092:SF22">
    <property type="entry name" value="POLY(A)-SPECIFIC RIBONUCLEASE PNLDC1"/>
    <property type="match status" value="1"/>
</dbReference>
<dbReference type="OrthoDB" id="1432093at2759"/>
<accession>A0A8J5GZE6</accession>
<dbReference type="AlphaFoldDB" id="A0A8J5GZE6"/>
<dbReference type="GO" id="GO:0000175">
    <property type="term" value="F:3'-5'-RNA exonuclease activity"/>
    <property type="evidence" value="ECO:0007669"/>
    <property type="project" value="TreeGrafter"/>
</dbReference>